<accession>A7SKQ3</accession>
<dbReference type="FunCoup" id="A7SKQ3">
    <property type="interactions" value="76"/>
</dbReference>
<reference evidence="2 3" key="1">
    <citation type="journal article" date="2007" name="Science">
        <title>Sea anemone genome reveals ancestral eumetazoan gene repertoire and genomic organization.</title>
        <authorList>
            <person name="Putnam N.H."/>
            <person name="Srivastava M."/>
            <person name="Hellsten U."/>
            <person name="Dirks B."/>
            <person name="Chapman J."/>
            <person name="Salamov A."/>
            <person name="Terry A."/>
            <person name="Shapiro H."/>
            <person name="Lindquist E."/>
            <person name="Kapitonov V.V."/>
            <person name="Jurka J."/>
            <person name="Genikhovich G."/>
            <person name="Grigoriev I.V."/>
            <person name="Lucas S.M."/>
            <person name="Steele R.E."/>
            <person name="Finnerty J.R."/>
            <person name="Technau U."/>
            <person name="Martindale M.Q."/>
            <person name="Rokhsar D.S."/>
        </authorList>
    </citation>
    <scope>NUCLEOTIDE SEQUENCE [LARGE SCALE GENOMIC DNA]</scope>
    <source>
        <strain evidence="3">CH2 X CH6</strain>
    </source>
</reference>
<dbReference type="Pfam" id="PF15396">
    <property type="entry name" value="FAM60A"/>
    <property type="match status" value="1"/>
</dbReference>
<dbReference type="PANTHER" id="PTHR13422:SF12">
    <property type="entry name" value="SIN3-HDAC COMPLEX-ASSOCIATED FACTOR"/>
    <property type="match status" value="1"/>
</dbReference>
<sequence>MFPSHRPKIFRSRLGCCICKAKSSSSRFTSSAKYEHHFEGCFALTEKRQGEICNACVLLVKRWSKLPPGTEKNWKHVKLSTITKGSLEKEEKSIRDFKNRNDFRKKLSLNHEISEEYANSNSSSNNNNNNSNNKDVTQVTSTGCQTSFLFPTLSSSTKLPYIDLSLWRREEICCGTIFRGPHGEVLVDPKLLKPLC</sequence>
<dbReference type="InterPro" id="IPR026065">
    <property type="entry name" value="FAM60A"/>
</dbReference>
<feature type="region of interest" description="Disordered" evidence="1">
    <location>
        <begin position="117"/>
        <end position="137"/>
    </location>
</feature>
<dbReference type="PhylomeDB" id="A7SKQ3"/>
<dbReference type="Proteomes" id="UP000001593">
    <property type="component" value="Unassembled WGS sequence"/>
</dbReference>
<gene>
    <name evidence="2" type="ORF">NEMVEDRAFT_v1g25684</name>
</gene>
<protein>
    <submittedName>
        <fullName evidence="2">Uncharacterized protein</fullName>
    </submittedName>
</protein>
<evidence type="ECO:0000313" key="3">
    <source>
        <dbReference type="Proteomes" id="UP000001593"/>
    </source>
</evidence>
<dbReference type="GO" id="GO:0030336">
    <property type="term" value="P:negative regulation of cell migration"/>
    <property type="evidence" value="ECO:0000318"/>
    <property type="project" value="GO_Central"/>
</dbReference>
<keyword evidence="3" id="KW-1185">Reference proteome</keyword>
<evidence type="ECO:0000256" key="1">
    <source>
        <dbReference type="SAM" id="MobiDB-lite"/>
    </source>
</evidence>
<dbReference type="InParanoid" id="A7SKQ3"/>
<dbReference type="eggNOG" id="ENOG502QSAG">
    <property type="taxonomic scope" value="Eukaryota"/>
</dbReference>
<dbReference type="GO" id="GO:0070822">
    <property type="term" value="C:Sin3-type complex"/>
    <property type="evidence" value="ECO:0000318"/>
    <property type="project" value="GO_Central"/>
</dbReference>
<dbReference type="EMBL" id="DS469690">
    <property type="protein sequence ID" value="EDO35710.1"/>
    <property type="molecule type" value="Genomic_DNA"/>
</dbReference>
<dbReference type="AlphaFoldDB" id="A7SKQ3"/>
<dbReference type="HOGENOM" id="CLU_049492_0_0_1"/>
<proteinExistence type="predicted"/>
<dbReference type="OMA" id="FKREIIC"/>
<dbReference type="PANTHER" id="PTHR13422">
    <property type="entry name" value="SIN3-HDAC COMPLEX-ASSOCIATED FACTOR"/>
    <property type="match status" value="1"/>
</dbReference>
<feature type="compositionally biased region" description="Low complexity" evidence="1">
    <location>
        <begin position="119"/>
        <end position="133"/>
    </location>
</feature>
<evidence type="ECO:0000313" key="2">
    <source>
        <dbReference type="EMBL" id="EDO35710.1"/>
    </source>
</evidence>
<name>A7SKQ3_NEMVE</name>
<dbReference type="STRING" id="45351.A7SKQ3"/>
<organism evidence="2 3">
    <name type="scientific">Nematostella vectensis</name>
    <name type="common">Starlet sea anemone</name>
    <dbReference type="NCBI Taxonomy" id="45351"/>
    <lineage>
        <taxon>Eukaryota</taxon>
        <taxon>Metazoa</taxon>
        <taxon>Cnidaria</taxon>
        <taxon>Anthozoa</taxon>
        <taxon>Hexacorallia</taxon>
        <taxon>Actiniaria</taxon>
        <taxon>Edwardsiidae</taxon>
        <taxon>Nematostella</taxon>
    </lineage>
</organism>
<feature type="non-terminal residue" evidence="2">
    <location>
        <position position="196"/>
    </location>
</feature>